<proteinExistence type="predicted"/>
<dbReference type="OrthoDB" id="5619227at2"/>
<feature type="non-terminal residue" evidence="2">
    <location>
        <position position="567"/>
    </location>
</feature>
<dbReference type="STRING" id="92487.SAMN02745130_03754"/>
<evidence type="ECO:0000313" key="2">
    <source>
        <dbReference type="EMBL" id="SKA95291.1"/>
    </source>
</evidence>
<accession>A0A1T4Y1U1</accession>
<dbReference type="AlphaFoldDB" id="A0A1T4Y1U1"/>
<sequence>MFPKIPYGESNFKKVIEEGFVYIDKTDYIPKLEAAGSHIFLLRPRRFGKSLFLSMLEYYYDVAGKDEFETLFGKLYIGQHPTPLRNTYPVLFMDFSGIDTDGGHEAIFREFDKNVASWLTRFLERYAYTDDVIQTILSQPSPAAKIREFFQVLEGGKILFLIDEYDHFANSILADDLKLFQKIMGKGGFVRSFYEVLKTATQRGVLDRLFVTGVTPLMLDSMTSGFNIGKNLSLHEDFNEAIGFTEAEVITLLQPLADHCRLGLETLREDARLWYNGYRFNLKADTSVYNANMLLYFVDSFDRKRCEYPEPMLDENIASDYGKIMKMFSIGNRDTNYSVLELLINTGEAQASQRRKFEFDKGFERDDFISLLAYMGFITLARKTLSGEVFVIPNYVIREFYFHYFKVELERRNQFSIPNHTLRLAVEQLAVNADFQPLITELERALQLLSNRDAMGMDEKHVKVLLLTLLYQTQIYFIHSEREMGHKYPDILLLERNPLKVPFQHLVELKYCKKGKKADLKEGWAAKRQEGIAQVQGYLQLPEVLRLRDLAAWVLVTDGETVEVLRV</sequence>
<dbReference type="Proteomes" id="UP000190460">
    <property type="component" value="Unassembled WGS sequence"/>
</dbReference>
<dbReference type="InterPro" id="IPR018631">
    <property type="entry name" value="AAA-ATPase-like_dom"/>
</dbReference>
<dbReference type="Pfam" id="PF08011">
    <property type="entry name" value="PDDEXK_9"/>
    <property type="match status" value="1"/>
</dbReference>
<dbReference type="Gene3D" id="3.40.50.300">
    <property type="entry name" value="P-loop containing nucleotide triphosphate hydrolases"/>
    <property type="match status" value="1"/>
</dbReference>
<dbReference type="EMBL" id="FUYB01000029">
    <property type="protein sequence ID" value="SKA95291.1"/>
    <property type="molecule type" value="Genomic_DNA"/>
</dbReference>
<dbReference type="SUPFAM" id="SSF52540">
    <property type="entry name" value="P-loop containing nucleoside triphosphate hydrolases"/>
    <property type="match status" value="1"/>
</dbReference>
<dbReference type="Pfam" id="PF09820">
    <property type="entry name" value="AAA-ATPase_like"/>
    <property type="match status" value="1"/>
</dbReference>
<protein>
    <submittedName>
        <fullName evidence="2">PD-(D/E)XK nuclease superfamily protein</fullName>
    </submittedName>
</protein>
<dbReference type="RefSeq" id="WP_078924183.1">
    <property type="nucleotide sequence ID" value="NZ_FUYB01000029.1"/>
</dbReference>
<reference evidence="3" key="1">
    <citation type="submission" date="2017-02" db="EMBL/GenBank/DDBJ databases">
        <authorList>
            <person name="Varghese N."/>
            <person name="Submissions S."/>
        </authorList>
    </citation>
    <scope>NUCLEOTIDE SEQUENCE [LARGE SCALE GENOMIC DNA]</scope>
    <source>
        <strain evidence="3">ATCC 49788</strain>
    </source>
</reference>
<evidence type="ECO:0000313" key="3">
    <source>
        <dbReference type="Proteomes" id="UP000190460"/>
    </source>
</evidence>
<name>A0A1T4Y1U1_9GAMM</name>
<dbReference type="InterPro" id="IPR012547">
    <property type="entry name" value="PDDEXK_9"/>
</dbReference>
<organism evidence="2 3">
    <name type="scientific">Thiothrix eikelboomii</name>
    <dbReference type="NCBI Taxonomy" id="92487"/>
    <lineage>
        <taxon>Bacteria</taxon>
        <taxon>Pseudomonadati</taxon>
        <taxon>Pseudomonadota</taxon>
        <taxon>Gammaproteobacteria</taxon>
        <taxon>Thiotrichales</taxon>
        <taxon>Thiotrichaceae</taxon>
        <taxon>Thiothrix</taxon>
    </lineage>
</organism>
<dbReference type="PANTHER" id="PTHR34825">
    <property type="entry name" value="CONSERVED PROTEIN, WITH A WEAK D-GALACTARATE DEHYDRATASE/ALTRONATE HYDROLASE DOMAIN"/>
    <property type="match status" value="1"/>
</dbReference>
<evidence type="ECO:0000259" key="1">
    <source>
        <dbReference type="Pfam" id="PF09820"/>
    </source>
</evidence>
<dbReference type="PANTHER" id="PTHR34825:SF2">
    <property type="entry name" value="AAA-ATPASE-LIKE DOMAIN-CONTAINING PROTEIN"/>
    <property type="match status" value="1"/>
</dbReference>
<keyword evidence="3" id="KW-1185">Reference proteome</keyword>
<feature type="domain" description="AAA-ATPase-like" evidence="1">
    <location>
        <begin position="6"/>
        <end position="223"/>
    </location>
</feature>
<dbReference type="InterPro" id="IPR027417">
    <property type="entry name" value="P-loop_NTPase"/>
</dbReference>
<gene>
    <name evidence="2" type="ORF">SAMN02745130_03754</name>
</gene>